<proteinExistence type="predicted"/>
<feature type="transmembrane region" description="Helical" evidence="5">
    <location>
        <begin position="191"/>
        <end position="212"/>
    </location>
</feature>
<evidence type="ECO:0000256" key="5">
    <source>
        <dbReference type="SAM" id="Phobius"/>
    </source>
</evidence>
<protein>
    <recommendedName>
        <fullName evidence="8">Zinc/iron permease</fullName>
    </recommendedName>
</protein>
<dbReference type="GO" id="GO:0016020">
    <property type="term" value="C:membrane"/>
    <property type="evidence" value="ECO:0007669"/>
    <property type="project" value="UniProtKB-SubCell"/>
</dbReference>
<feature type="transmembrane region" description="Helical" evidence="5">
    <location>
        <begin position="34"/>
        <end position="55"/>
    </location>
</feature>
<feature type="transmembrane region" description="Helical" evidence="5">
    <location>
        <begin position="6"/>
        <end position="27"/>
    </location>
</feature>
<keyword evidence="2 5" id="KW-0812">Transmembrane</keyword>
<feature type="transmembrane region" description="Helical" evidence="5">
    <location>
        <begin position="164"/>
        <end position="185"/>
    </location>
</feature>
<keyword evidence="3 5" id="KW-1133">Transmembrane helix</keyword>
<dbReference type="GO" id="GO:0005385">
    <property type="term" value="F:zinc ion transmembrane transporter activity"/>
    <property type="evidence" value="ECO:0007669"/>
    <property type="project" value="TreeGrafter"/>
</dbReference>
<feature type="transmembrane region" description="Helical" evidence="5">
    <location>
        <begin position="67"/>
        <end position="86"/>
    </location>
</feature>
<evidence type="ECO:0000313" key="7">
    <source>
        <dbReference type="Proteomes" id="UP000034581"/>
    </source>
</evidence>
<accession>A0A0G0BKT7</accession>
<dbReference type="AlphaFoldDB" id="A0A0G0BKT7"/>
<name>A0A0G0BKT7_UNCC3</name>
<reference evidence="6 7" key="1">
    <citation type="journal article" date="2015" name="Nature">
        <title>rRNA introns, odd ribosomes, and small enigmatic genomes across a large radiation of phyla.</title>
        <authorList>
            <person name="Brown C.T."/>
            <person name="Hug L.A."/>
            <person name="Thomas B.C."/>
            <person name="Sharon I."/>
            <person name="Castelle C.J."/>
            <person name="Singh A."/>
            <person name="Wilkins M.J."/>
            <person name="Williams K.H."/>
            <person name="Banfield J.F."/>
        </authorList>
    </citation>
    <scope>NUCLEOTIDE SEQUENCE [LARGE SCALE GENOMIC DNA]</scope>
</reference>
<evidence type="ECO:0008006" key="8">
    <source>
        <dbReference type="Google" id="ProtNLM"/>
    </source>
</evidence>
<dbReference type="InterPro" id="IPR003689">
    <property type="entry name" value="ZIP"/>
</dbReference>
<evidence type="ECO:0000256" key="1">
    <source>
        <dbReference type="ARBA" id="ARBA00004141"/>
    </source>
</evidence>
<evidence type="ECO:0000256" key="4">
    <source>
        <dbReference type="ARBA" id="ARBA00023136"/>
    </source>
</evidence>
<dbReference type="GO" id="GO:0006882">
    <property type="term" value="P:intracellular zinc ion homeostasis"/>
    <property type="evidence" value="ECO:0007669"/>
    <property type="project" value="TreeGrafter"/>
</dbReference>
<dbReference type="PANTHER" id="PTHR16950">
    <property type="entry name" value="ZINC TRANSPORTER SLC39A7 HISTIDINE-RICH MEMBRANE PROTEIN KE4"/>
    <property type="match status" value="1"/>
</dbReference>
<dbReference type="Proteomes" id="UP000034581">
    <property type="component" value="Unassembled WGS sequence"/>
</dbReference>
<comment type="caution">
    <text evidence="6">The sequence shown here is derived from an EMBL/GenBank/DDBJ whole genome shotgun (WGS) entry which is preliminary data.</text>
</comment>
<dbReference type="Pfam" id="PF02535">
    <property type="entry name" value="Zip"/>
    <property type="match status" value="2"/>
</dbReference>
<organism evidence="6 7">
    <name type="scientific">candidate division CPR3 bacterium GW2011_GWF2_35_18</name>
    <dbReference type="NCBI Taxonomy" id="1618350"/>
    <lineage>
        <taxon>Bacteria</taxon>
        <taxon>Bacteria division CPR3</taxon>
    </lineage>
</organism>
<comment type="subcellular location">
    <subcellularLocation>
        <location evidence="1">Membrane</location>
        <topology evidence="1">Multi-pass membrane protein</topology>
    </subcellularLocation>
</comment>
<gene>
    <name evidence="6" type="ORF">UR67_C0002G0188</name>
</gene>
<feature type="transmembrane region" description="Helical" evidence="5">
    <location>
        <begin position="224"/>
        <end position="244"/>
    </location>
</feature>
<evidence type="ECO:0000313" key="6">
    <source>
        <dbReference type="EMBL" id="KKP70068.1"/>
    </source>
</evidence>
<keyword evidence="4 5" id="KW-0472">Membrane</keyword>
<dbReference type="EMBL" id="LBQB01000002">
    <property type="protein sequence ID" value="KKP70068.1"/>
    <property type="molecule type" value="Genomic_DNA"/>
</dbReference>
<dbReference type="PATRIC" id="fig|1618350.3.peg.493"/>
<evidence type="ECO:0000256" key="2">
    <source>
        <dbReference type="ARBA" id="ARBA00022692"/>
    </source>
</evidence>
<evidence type="ECO:0000256" key="3">
    <source>
        <dbReference type="ARBA" id="ARBA00022989"/>
    </source>
</evidence>
<sequence>MTLIYILIANFIISAGSLVGLIFLVWREETISKWLLSLVALSAGTMIGGAFLHLLPEAASFFPNLESVFYILIISFGVFFLIEKFLHWRHCHRGNCDIHTFGTMNLIGDGIHNFIDGLIIAATFLVSVKLGFITSIAIALHEIPQEIGDFGVLLHSGYNKKKALWANFFTALTAVLGGIIGYFISSYATNFISYLLPFAAGGFIYIAMSDLMPEIRKETSLKKSLLSFSFFVLGVVIMYVAKFLGE</sequence>
<dbReference type="STRING" id="1618350.UR67_C0002G0188"/>
<dbReference type="PANTHER" id="PTHR16950:SF16">
    <property type="entry name" value="ZINC TRANSPORTER ZIP13"/>
    <property type="match status" value="1"/>
</dbReference>